<evidence type="ECO:0000256" key="2">
    <source>
        <dbReference type="ARBA" id="ARBA00022670"/>
    </source>
</evidence>
<dbReference type="InterPro" id="IPR050131">
    <property type="entry name" value="Peptidase_S8_subtilisin-like"/>
</dbReference>
<feature type="domain" description="PatG C-terminal" evidence="8">
    <location>
        <begin position="515"/>
        <end position="623"/>
    </location>
</feature>
<feature type="active site" description="Charge relay system" evidence="5">
    <location>
        <position position="218"/>
    </location>
</feature>
<evidence type="ECO:0000256" key="3">
    <source>
        <dbReference type="ARBA" id="ARBA00022801"/>
    </source>
</evidence>
<dbReference type="InterPro" id="IPR040636">
    <property type="entry name" value="PatG_C"/>
</dbReference>
<keyword evidence="3 5" id="KW-0378">Hydrolase</keyword>
<dbReference type="Pfam" id="PF00082">
    <property type="entry name" value="Peptidase_S8"/>
    <property type="match status" value="1"/>
</dbReference>
<name>A0ABN7YK85_9BURK</name>
<evidence type="ECO:0000256" key="1">
    <source>
        <dbReference type="ARBA" id="ARBA00011073"/>
    </source>
</evidence>
<dbReference type="InterPro" id="IPR000209">
    <property type="entry name" value="Peptidase_S8/S53_dom"/>
</dbReference>
<evidence type="ECO:0000313" key="9">
    <source>
        <dbReference type="EMBL" id="CAG9172555.1"/>
    </source>
</evidence>
<evidence type="ECO:0000313" key="10">
    <source>
        <dbReference type="Proteomes" id="UP000706525"/>
    </source>
</evidence>
<organism evidence="9 10">
    <name type="scientific">Cupriavidus pampae</name>
    <dbReference type="NCBI Taxonomy" id="659251"/>
    <lineage>
        <taxon>Bacteria</taxon>
        <taxon>Pseudomonadati</taxon>
        <taxon>Pseudomonadota</taxon>
        <taxon>Betaproteobacteria</taxon>
        <taxon>Burkholderiales</taxon>
        <taxon>Burkholderiaceae</taxon>
        <taxon>Cupriavidus</taxon>
    </lineage>
</organism>
<dbReference type="InterPro" id="IPR036852">
    <property type="entry name" value="Peptidase_S8/S53_dom_sf"/>
</dbReference>
<keyword evidence="4 5" id="KW-0720">Serine protease</keyword>
<proteinExistence type="inferred from homology"/>
<comment type="caution">
    <text evidence="9">The sequence shown here is derived from an EMBL/GenBank/DDBJ whole genome shotgun (WGS) entry which is preliminary data.</text>
</comment>
<evidence type="ECO:0000259" key="6">
    <source>
        <dbReference type="Pfam" id="PF00082"/>
    </source>
</evidence>
<gene>
    <name evidence="9" type="ORF">LMG32289_02620</name>
</gene>
<feature type="domain" description="Peptidase S8/S53" evidence="6">
    <location>
        <begin position="14"/>
        <end position="255"/>
    </location>
</feature>
<dbReference type="RefSeq" id="WP_223988765.1">
    <property type="nucleotide sequence ID" value="NZ_CAJZAG010000005.1"/>
</dbReference>
<dbReference type="Proteomes" id="UP000706525">
    <property type="component" value="Unassembled WGS sequence"/>
</dbReference>
<feature type="active site" description="Charge relay system" evidence="5">
    <location>
        <position position="20"/>
    </location>
</feature>
<feature type="active site" description="Charge relay system" evidence="5">
    <location>
        <position position="54"/>
    </location>
</feature>
<comment type="similarity">
    <text evidence="1 5">Belongs to the peptidase S8 family.</text>
</comment>
<dbReference type="Gene3D" id="3.40.50.200">
    <property type="entry name" value="Peptidase S8/S53 domain"/>
    <property type="match status" value="1"/>
</dbReference>
<dbReference type="PANTHER" id="PTHR43806:SF11">
    <property type="entry name" value="CEREVISIN-RELATED"/>
    <property type="match status" value="1"/>
</dbReference>
<evidence type="ECO:0000256" key="5">
    <source>
        <dbReference type="PROSITE-ProRule" id="PRU01240"/>
    </source>
</evidence>
<dbReference type="SUPFAM" id="SSF52743">
    <property type="entry name" value="Subtilisin-like"/>
    <property type="match status" value="1"/>
</dbReference>
<dbReference type="Pfam" id="PF18065">
    <property type="entry name" value="PatG_C"/>
    <property type="match status" value="1"/>
</dbReference>
<evidence type="ECO:0008006" key="11">
    <source>
        <dbReference type="Google" id="ProtNLM"/>
    </source>
</evidence>
<evidence type="ECO:0000256" key="4">
    <source>
        <dbReference type="ARBA" id="ARBA00022825"/>
    </source>
</evidence>
<dbReference type="EMBL" id="CAJZAG010000005">
    <property type="protein sequence ID" value="CAG9172555.1"/>
    <property type="molecule type" value="Genomic_DNA"/>
</dbReference>
<keyword evidence="10" id="KW-1185">Reference proteome</keyword>
<reference evidence="9 10" key="1">
    <citation type="submission" date="2021-08" db="EMBL/GenBank/DDBJ databases">
        <authorList>
            <person name="Peeters C."/>
        </authorList>
    </citation>
    <scope>NUCLEOTIDE SEQUENCE [LARGE SCALE GENOMIC DNA]</scope>
    <source>
        <strain evidence="9 10">LMG 32289</strain>
    </source>
</reference>
<keyword evidence="2 5" id="KW-0645">Protease</keyword>
<feature type="domain" description="PatG" evidence="7">
    <location>
        <begin position="354"/>
        <end position="447"/>
    </location>
</feature>
<sequence length="631" mass="68764">MNLLSSLSPGAPSIKVAILDGPVNLNDPCLSESLLTQEDIFQLSKTSEGGAAEHGIQIASILFGQPDTYYRGLSHLCTGLSIPIYSDDEFGRIQGASQMMLSAAIGYAIEKGSDIINISGAQPTNSALSDLILKREISRCESLKILVVAAAGNDGCSCLSLPAAIKGVVPIGSTDEDGRLLQTSNFGEDYSKFGILMPGSKIPVPNAKGGVVERNGTSFSTAIFSSVVARLMATLQENNIEIRPLEIANIIFEEADNCCAGENCQDCQPWPGKKLNLNNVISRLGLNGIRGTAINSTTRGDFMEKTTSENVLPMAEEAQTQIAPMLSGKNQIAPACQDEAACNCGKGNAARLAYVLGQLDIDFGTEARRDSFLQHLNAWQRDESNPRENHNDRKLIKSFLDNNPEFDAGLSWVVKLDTTPIYCIKTSGPYATEISRRLREAYMTFFGDGDNRIDLISIPGLISGTTRLLNGYVVPTLHPDLRGMYDWSVEHLADTCSTRQKDSNSDKIKTVDNKNYLIDFLNRVYFELRNLGQSGADRALNYSATQAWQVAKVFDRAIAEGLVLRDTPTVERSPICRPESDCYDVVLIFFDPSNRLTKASRAFRFTVDVSDVMPVMVGPVRTWHVSSAGLA</sequence>
<dbReference type="InterPro" id="IPR040483">
    <property type="entry name" value="PatG_dom"/>
</dbReference>
<dbReference type="PANTHER" id="PTHR43806">
    <property type="entry name" value="PEPTIDASE S8"/>
    <property type="match status" value="1"/>
</dbReference>
<protein>
    <recommendedName>
        <fullName evidence="11">PatA/PatG family cyanobactin maturation protease</fullName>
    </recommendedName>
</protein>
<dbReference type="Pfam" id="PF18047">
    <property type="entry name" value="PatG_D"/>
    <property type="match status" value="1"/>
</dbReference>
<evidence type="ECO:0000259" key="7">
    <source>
        <dbReference type="Pfam" id="PF18047"/>
    </source>
</evidence>
<dbReference type="PROSITE" id="PS51892">
    <property type="entry name" value="SUBTILASE"/>
    <property type="match status" value="1"/>
</dbReference>
<evidence type="ECO:0000259" key="8">
    <source>
        <dbReference type="Pfam" id="PF18065"/>
    </source>
</evidence>
<accession>A0ABN7YK85</accession>